<reference evidence="2" key="1">
    <citation type="submission" date="2010-04" db="EMBL/GenBank/DDBJ databases">
        <title>Complete genome sequence of Nitrosococcus halophilus Nc4, a salt-adapted, aerobic obligate ammonia-oxidizing sulfur purple bacterium.</title>
        <authorList>
            <consortium name="US DOE Joint Genome Institute"/>
            <person name="Campbell M.A."/>
            <person name="Malfatti S.A."/>
            <person name="Chain P.S.G."/>
            <person name="Heidelberg J.F."/>
            <person name="Ward B.B."/>
            <person name="Klotz M.G."/>
        </authorList>
    </citation>
    <scope>NUCLEOTIDE SEQUENCE [LARGE SCALE GENOMIC DNA]</scope>
    <source>
        <strain evidence="2">Nc4</strain>
    </source>
</reference>
<dbReference type="AlphaFoldDB" id="D5C3D7"/>
<evidence type="ECO:0008006" key="3">
    <source>
        <dbReference type="Google" id="ProtNLM"/>
    </source>
</evidence>
<dbReference type="KEGG" id="nhl:Nhal_3832"/>
<dbReference type="EMBL" id="CP001798">
    <property type="protein sequence ID" value="ADE16844.1"/>
    <property type="molecule type" value="Genomic_DNA"/>
</dbReference>
<dbReference type="OrthoDB" id="237393at2"/>
<gene>
    <name evidence="1" type="ordered locus">Nhal_3832</name>
</gene>
<dbReference type="PANTHER" id="PTHR41339">
    <property type="entry name" value="LIPL48"/>
    <property type="match status" value="1"/>
</dbReference>
<accession>D5C3D7</accession>
<dbReference type="Proteomes" id="UP000001844">
    <property type="component" value="Chromosome"/>
</dbReference>
<dbReference type="eggNOG" id="COG5492">
    <property type="taxonomic scope" value="Bacteria"/>
</dbReference>
<sequence>MMRKNILRKVIIVTALIGGLNMGLAHAFNINGTFTGNWWEGPDKSGRGFLLEVTETDAGNVLIVNWFTFNDSGQQIWLNGNAVVDSGSNSVTVPLLRKEGGQFGPGFQAGQASDINWGEATFTFQSCDQGQVSYNGQDGSGTLEIQNLTRPQGTQCVVEEPFTACPAFASAGPVEGSCVLSGTITSDVTLTNNITWVLGGGVFIGGDNTNSATLHVEPGTTILGQGVSDFLYIRRGSKIIAQGTPQNPIIFTGPLEQSPGEWGGLVIAGNAPVNGCNEGVEFCEQVDEALTTPYGGNNPGESSGALKYVQIRYAGFEVRPDQELNGLTLLGVGSGTSIDYVQVHAGLDDGVEMFGGTVNLKHIVLTDIGDDSMDWGQGWQGKAQFVLIRQAADDGDRGIEADNNEDDFNSTPRSKPMISNITALGSAVSSNGALLRRGTGANIFNSVFTGFGEECLNIDSDATFTNAGTPASLTGELTIQNSYVNCGVNFADSGEDPFLVSDWFNAQAGNVAGNPQLDGYLPAEGSPLSTGGAPVADGFFDYTDFVGAFRNRYDDWTQGWTIALD</sequence>
<evidence type="ECO:0000313" key="2">
    <source>
        <dbReference type="Proteomes" id="UP000001844"/>
    </source>
</evidence>
<dbReference type="RefSeq" id="WP_013034693.1">
    <property type="nucleotide sequence ID" value="NC_013960.1"/>
</dbReference>
<keyword evidence="2" id="KW-1185">Reference proteome</keyword>
<organism evidence="1 2">
    <name type="scientific">Nitrosococcus halophilus (strain Nc4)</name>
    <dbReference type="NCBI Taxonomy" id="472759"/>
    <lineage>
        <taxon>Bacteria</taxon>
        <taxon>Pseudomonadati</taxon>
        <taxon>Pseudomonadota</taxon>
        <taxon>Gammaproteobacteria</taxon>
        <taxon>Chromatiales</taxon>
        <taxon>Chromatiaceae</taxon>
        <taxon>Nitrosococcus</taxon>
    </lineage>
</organism>
<protein>
    <recommendedName>
        <fullName evidence="3">Lipoprotein</fullName>
    </recommendedName>
</protein>
<dbReference type="HOGENOM" id="CLU_034925_1_1_6"/>
<dbReference type="PANTHER" id="PTHR41339:SF1">
    <property type="entry name" value="SECRETED PROTEIN"/>
    <property type="match status" value="1"/>
</dbReference>
<name>D5C3D7_NITHN</name>
<evidence type="ECO:0000313" key="1">
    <source>
        <dbReference type="EMBL" id="ADE16844.1"/>
    </source>
</evidence>
<dbReference type="STRING" id="472759.Nhal_3832"/>
<proteinExistence type="predicted"/>